<dbReference type="OrthoDB" id="7569561at2"/>
<organism evidence="1 2">
    <name type="scientific">Sphingomonas oleivorans</name>
    <dbReference type="NCBI Taxonomy" id="1735121"/>
    <lineage>
        <taxon>Bacteria</taxon>
        <taxon>Pseudomonadati</taxon>
        <taxon>Pseudomonadota</taxon>
        <taxon>Alphaproteobacteria</taxon>
        <taxon>Sphingomonadales</taxon>
        <taxon>Sphingomonadaceae</taxon>
        <taxon>Sphingomonas</taxon>
    </lineage>
</organism>
<evidence type="ECO:0000313" key="1">
    <source>
        <dbReference type="EMBL" id="PTQ12380.1"/>
    </source>
</evidence>
<evidence type="ECO:0000313" key="2">
    <source>
        <dbReference type="Proteomes" id="UP000244162"/>
    </source>
</evidence>
<proteinExistence type="predicted"/>
<dbReference type="EMBL" id="NWBU01000005">
    <property type="protein sequence ID" value="PTQ12380.1"/>
    <property type="molecule type" value="Genomic_DNA"/>
</dbReference>
<accession>A0A2T5G0A9</accession>
<protein>
    <submittedName>
        <fullName evidence="1">Uncharacterized protein</fullName>
    </submittedName>
</protein>
<dbReference type="Proteomes" id="UP000244162">
    <property type="component" value="Unassembled WGS sequence"/>
</dbReference>
<sequence length="120" mass="12757">MLDGTGQCLEQGMSCALMLVLQAVTPILAAPSTIDFDLKKIDPTKSCGGGSSREIVVCGSRGDDERYRLQPLPSGDFEAKPIIARTGVIDGVTGDMHVESKTLGPGVVSNRMMIRLTKSF</sequence>
<gene>
    <name evidence="1" type="ORF">CLG96_07580</name>
</gene>
<keyword evidence="2" id="KW-1185">Reference proteome</keyword>
<reference evidence="1 2" key="1">
    <citation type="submission" date="2017-09" db="EMBL/GenBank/DDBJ databases">
        <title>Sphingomonas panjinensis sp.nov., isolated from oil-contaminated soil.</title>
        <authorList>
            <person name="Wang L."/>
            <person name="Chen L."/>
        </authorList>
    </citation>
    <scope>NUCLEOTIDE SEQUENCE [LARGE SCALE GENOMIC DNA]</scope>
    <source>
        <strain evidence="1 2">FW-11</strain>
    </source>
</reference>
<dbReference type="AlphaFoldDB" id="A0A2T5G0A9"/>
<comment type="caution">
    <text evidence="1">The sequence shown here is derived from an EMBL/GenBank/DDBJ whole genome shotgun (WGS) entry which is preliminary data.</text>
</comment>
<name>A0A2T5G0A9_9SPHN</name>